<dbReference type="EMBL" id="BAAABY010000021">
    <property type="protein sequence ID" value="GAA0460622.1"/>
    <property type="molecule type" value="Genomic_DNA"/>
</dbReference>
<dbReference type="PANTHER" id="PTHR43046">
    <property type="entry name" value="GDP-MANNOSE MANNOSYL HYDROLASE"/>
    <property type="match status" value="1"/>
</dbReference>
<dbReference type="InterPro" id="IPR020084">
    <property type="entry name" value="NUDIX_hydrolase_CS"/>
</dbReference>
<evidence type="ECO:0000259" key="4">
    <source>
        <dbReference type="PROSITE" id="PS51462"/>
    </source>
</evidence>
<evidence type="ECO:0000313" key="6">
    <source>
        <dbReference type="Proteomes" id="UP001500909"/>
    </source>
</evidence>
<sequence>MLLFRSSPAAERPEAGYCWFTPGGGVRRWERTARAAARELAEETGLSVPHTALTGPVARTSGYADLGWRAGRFEDVFYVYRVARHDVDTGGFESHERATIVAHRWWTAEELAAPEEEVFPYGLAGLLADILADRLPAEPVRLPWHH</sequence>
<dbReference type="PROSITE" id="PS51462">
    <property type="entry name" value="NUDIX"/>
    <property type="match status" value="1"/>
</dbReference>
<dbReference type="InterPro" id="IPR015797">
    <property type="entry name" value="NUDIX_hydrolase-like_dom_sf"/>
</dbReference>
<dbReference type="Pfam" id="PF00293">
    <property type="entry name" value="NUDIX"/>
    <property type="match status" value="1"/>
</dbReference>
<protein>
    <recommendedName>
        <fullName evidence="4">Nudix hydrolase domain-containing protein</fullName>
    </recommendedName>
</protein>
<dbReference type="Gene3D" id="3.90.79.10">
    <property type="entry name" value="Nucleoside Triphosphate Pyrophosphohydrolase"/>
    <property type="match status" value="1"/>
</dbReference>
<proteinExistence type="predicted"/>
<accession>A0ABN0ZVS7</accession>
<comment type="caution">
    <text evidence="5">The sequence shown here is derived from an EMBL/GenBank/DDBJ whole genome shotgun (WGS) entry which is preliminary data.</text>
</comment>
<comment type="cofactor">
    <cofactor evidence="1">
        <name>Mg(2+)</name>
        <dbReference type="ChEBI" id="CHEBI:18420"/>
    </cofactor>
</comment>
<evidence type="ECO:0000313" key="5">
    <source>
        <dbReference type="EMBL" id="GAA0460622.1"/>
    </source>
</evidence>
<gene>
    <name evidence="5" type="ORF">GCM10010361_25630</name>
</gene>
<keyword evidence="2" id="KW-0378">Hydrolase</keyword>
<dbReference type="InterPro" id="IPR000086">
    <property type="entry name" value="NUDIX_hydrolase_dom"/>
</dbReference>
<evidence type="ECO:0000256" key="2">
    <source>
        <dbReference type="ARBA" id="ARBA00022801"/>
    </source>
</evidence>
<evidence type="ECO:0000256" key="1">
    <source>
        <dbReference type="ARBA" id="ARBA00001946"/>
    </source>
</evidence>
<dbReference type="PANTHER" id="PTHR43046:SF12">
    <property type="entry name" value="GDP-MANNOSE MANNOSYL HYDROLASE"/>
    <property type="match status" value="1"/>
</dbReference>
<name>A0ABN0ZVS7_9ACTN</name>
<dbReference type="SUPFAM" id="SSF55811">
    <property type="entry name" value="Nudix"/>
    <property type="match status" value="1"/>
</dbReference>
<dbReference type="PROSITE" id="PS00893">
    <property type="entry name" value="NUDIX_BOX"/>
    <property type="match status" value="1"/>
</dbReference>
<feature type="domain" description="Nudix hydrolase" evidence="4">
    <location>
        <begin position="1"/>
        <end position="129"/>
    </location>
</feature>
<evidence type="ECO:0000256" key="3">
    <source>
        <dbReference type="ARBA" id="ARBA00022842"/>
    </source>
</evidence>
<keyword evidence="3" id="KW-0460">Magnesium</keyword>
<keyword evidence="6" id="KW-1185">Reference proteome</keyword>
<reference evidence="5 6" key="1">
    <citation type="journal article" date="2019" name="Int. J. Syst. Evol. Microbiol.">
        <title>The Global Catalogue of Microorganisms (GCM) 10K type strain sequencing project: providing services to taxonomists for standard genome sequencing and annotation.</title>
        <authorList>
            <consortium name="The Broad Institute Genomics Platform"/>
            <consortium name="The Broad Institute Genome Sequencing Center for Infectious Disease"/>
            <person name="Wu L."/>
            <person name="Ma J."/>
        </authorList>
    </citation>
    <scope>NUCLEOTIDE SEQUENCE [LARGE SCALE GENOMIC DNA]</scope>
    <source>
        <strain evidence="5 6">JCM 4805</strain>
    </source>
</reference>
<organism evidence="5 6">
    <name type="scientific">Streptomyces olivaceiscleroticus</name>
    <dbReference type="NCBI Taxonomy" id="68245"/>
    <lineage>
        <taxon>Bacteria</taxon>
        <taxon>Bacillati</taxon>
        <taxon>Actinomycetota</taxon>
        <taxon>Actinomycetes</taxon>
        <taxon>Kitasatosporales</taxon>
        <taxon>Streptomycetaceae</taxon>
        <taxon>Streptomyces</taxon>
    </lineage>
</organism>
<dbReference type="Proteomes" id="UP001500909">
    <property type="component" value="Unassembled WGS sequence"/>
</dbReference>